<keyword evidence="5 6" id="KW-0472">Membrane</keyword>
<evidence type="ECO:0000256" key="3">
    <source>
        <dbReference type="ARBA" id="ARBA00022692"/>
    </source>
</evidence>
<dbReference type="AlphaFoldDB" id="A0A6M1RUP3"/>
<sequence length="247" mass="27624">MKESWNNIWAITKRELSGYFASPVAYVYIVIFLLLSGFFTFMVGGFFERGEASLAAFFLWHPWFYLFLVPAVGMRLWAEERRVGTLELLLTLPITAWQAIVGKFLASWLFLGLALALTFPLWITVNYLGEPDNGVILAAYCGSFLMAGSYLAITCMTSALTRNQVISFILSVVICLFLILAGFPPVTNLVAQWSAPLVELVASFSFITHFDAFQKGVLDTRDILYFLSVTVFALFTTSVILRSLRAG</sequence>
<keyword evidence="4 6" id="KW-1133">Transmembrane helix</keyword>
<name>A0A6M1RUP3_9BACT</name>
<dbReference type="PANTHER" id="PTHR30294:SF29">
    <property type="entry name" value="MULTIDRUG ABC TRANSPORTER PERMEASE YBHS-RELATED"/>
    <property type="match status" value="1"/>
</dbReference>
<protein>
    <submittedName>
        <fullName evidence="7">ABC transporter permease subunit</fullName>
    </submittedName>
</protein>
<feature type="transmembrane region" description="Helical" evidence="6">
    <location>
        <begin position="25"/>
        <end position="47"/>
    </location>
</feature>
<dbReference type="Pfam" id="PF12679">
    <property type="entry name" value="ABC2_membrane_2"/>
    <property type="match status" value="1"/>
</dbReference>
<keyword evidence="2" id="KW-1003">Cell membrane</keyword>
<comment type="caution">
    <text evidence="7">The sequence shown here is derived from an EMBL/GenBank/DDBJ whole genome shotgun (WGS) entry which is preliminary data.</text>
</comment>
<evidence type="ECO:0000256" key="6">
    <source>
        <dbReference type="SAM" id="Phobius"/>
    </source>
</evidence>
<reference evidence="7 8" key="1">
    <citation type="submission" date="2020-02" db="EMBL/GenBank/DDBJ databases">
        <title>Draft genome sequence of Limisphaera ngatamarikiensis NGM72.4T, a thermophilic Verrucomicrobia grouped in subdivision 3.</title>
        <authorList>
            <person name="Carere C.R."/>
            <person name="Steen J."/>
            <person name="Hugenholtz P."/>
            <person name="Stott M.B."/>
        </authorList>
    </citation>
    <scope>NUCLEOTIDE SEQUENCE [LARGE SCALE GENOMIC DNA]</scope>
    <source>
        <strain evidence="7 8">NGM72.4</strain>
    </source>
</reference>
<evidence type="ECO:0000313" key="8">
    <source>
        <dbReference type="Proteomes" id="UP000477311"/>
    </source>
</evidence>
<dbReference type="GO" id="GO:0140359">
    <property type="term" value="F:ABC-type transporter activity"/>
    <property type="evidence" value="ECO:0007669"/>
    <property type="project" value="InterPro"/>
</dbReference>
<dbReference type="RefSeq" id="WP_165106986.1">
    <property type="nucleotide sequence ID" value="NZ_JAAKYA010000048.1"/>
</dbReference>
<feature type="transmembrane region" description="Helical" evidence="6">
    <location>
        <begin position="108"/>
        <end position="128"/>
    </location>
</feature>
<evidence type="ECO:0000256" key="1">
    <source>
        <dbReference type="ARBA" id="ARBA00004651"/>
    </source>
</evidence>
<gene>
    <name evidence="7" type="ORF">G4L39_06980</name>
</gene>
<feature type="transmembrane region" description="Helical" evidence="6">
    <location>
        <begin position="54"/>
        <end position="77"/>
    </location>
</feature>
<evidence type="ECO:0000313" key="7">
    <source>
        <dbReference type="EMBL" id="NGO39141.1"/>
    </source>
</evidence>
<dbReference type="InterPro" id="IPR051449">
    <property type="entry name" value="ABC-2_transporter_component"/>
</dbReference>
<dbReference type="Proteomes" id="UP000477311">
    <property type="component" value="Unassembled WGS sequence"/>
</dbReference>
<dbReference type="GO" id="GO:0005886">
    <property type="term" value="C:plasma membrane"/>
    <property type="evidence" value="ECO:0007669"/>
    <property type="project" value="UniProtKB-SubCell"/>
</dbReference>
<dbReference type="PANTHER" id="PTHR30294">
    <property type="entry name" value="MEMBRANE COMPONENT OF ABC TRANSPORTER YHHJ-RELATED"/>
    <property type="match status" value="1"/>
</dbReference>
<feature type="transmembrane region" description="Helical" evidence="6">
    <location>
        <begin position="134"/>
        <end position="153"/>
    </location>
</feature>
<evidence type="ECO:0000256" key="5">
    <source>
        <dbReference type="ARBA" id="ARBA00023136"/>
    </source>
</evidence>
<proteinExistence type="predicted"/>
<comment type="subcellular location">
    <subcellularLocation>
        <location evidence="1">Cell membrane</location>
        <topology evidence="1">Multi-pass membrane protein</topology>
    </subcellularLocation>
</comment>
<keyword evidence="3 6" id="KW-0812">Transmembrane</keyword>
<organism evidence="7 8">
    <name type="scientific">Limisphaera ngatamarikiensis</name>
    <dbReference type="NCBI Taxonomy" id="1324935"/>
    <lineage>
        <taxon>Bacteria</taxon>
        <taxon>Pseudomonadati</taxon>
        <taxon>Verrucomicrobiota</taxon>
        <taxon>Verrucomicrobiia</taxon>
        <taxon>Limisphaerales</taxon>
        <taxon>Limisphaeraceae</taxon>
        <taxon>Limisphaera</taxon>
    </lineage>
</organism>
<evidence type="ECO:0000256" key="2">
    <source>
        <dbReference type="ARBA" id="ARBA00022475"/>
    </source>
</evidence>
<feature type="transmembrane region" description="Helical" evidence="6">
    <location>
        <begin position="223"/>
        <end position="241"/>
    </location>
</feature>
<dbReference type="EMBL" id="JAAKYA010000048">
    <property type="protein sequence ID" value="NGO39141.1"/>
    <property type="molecule type" value="Genomic_DNA"/>
</dbReference>
<evidence type="ECO:0000256" key="4">
    <source>
        <dbReference type="ARBA" id="ARBA00022989"/>
    </source>
</evidence>
<accession>A0A6M1RUP3</accession>
<keyword evidence="8" id="KW-1185">Reference proteome</keyword>
<feature type="transmembrane region" description="Helical" evidence="6">
    <location>
        <begin position="165"/>
        <end position="183"/>
    </location>
</feature>